<evidence type="ECO:0000313" key="2">
    <source>
        <dbReference type="Proteomes" id="UP001596067"/>
    </source>
</evidence>
<proteinExistence type="predicted"/>
<protein>
    <submittedName>
        <fullName evidence="1">Uncharacterized protein</fullName>
    </submittedName>
</protein>
<sequence length="79" mass="8349">MPALNVSFTEAELTRIRRAAASAGLPVKGFVHAAALDRALAVTLEAGYRHMSRALGRAEETALADRATYFAVSAMEGSL</sequence>
<reference evidence="2" key="1">
    <citation type="journal article" date="2019" name="Int. J. Syst. Evol. Microbiol.">
        <title>The Global Catalogue of Microorganisms (GCM) 10K type strain sequencing project: providing services to taxonomists for standard genome sequencing and annotation.</title>
        <authorList>
            <consortium name="The Broad Institute Genomics Platform"/>
            <consortium name="The Broad Institute Genome Sequencing Center for Infectious Disease"/>
            <person name="Wu L."/>
            <person name="Ma J."/>
        </authorList>
    </citation>
    <scope>NUCLEOTIDE SEQUENCE [LARGE SCALE GENOMIC DNA]</scope>
    <source>
        <strain evidence="2">CGMCC 4.1469</strain>
    </source>
</reference>
<dbReference type="EMBL" id="JBHSOD010000089">
    <property type="protein sequence ID" value="MFC5890634.1"/>
    <property type="molecule type" value="Genomic_DNA"/>
</dbReference>
<keyword evidence="2" id="KW-1185">Reference proteome</keyword>
<comment type="caution">
    <text evidence="1">The sequence shown here is derived from an EMBL/GenBank/DDBJ whole genome shotgun (WGS) entry which is preliminary data.</text>
</comment>
<evidence type="ECO:0000313" key="1">
    <source>
        <dbReference type="EMBL" id="MFC5890634.1"/>
    </source>
</evidence>
<gene>
    <name evidence="1" type="ORF">ACFP0N_37350</name>
</gene>
<organism evidence="1 2">
    <name type="scientific">Kitasatospora aburaviensis</name>
    <dbReference type="NCBI Taxonomy" id="67265"/>
    <lineage>
        <taxon>Bacteria</taxon>
        <taxon>Bacillati</taxon>
        <taxon>Actinomycetota</taxon>
        <taxon>Actinomycetes</taxon>
        <taxon>Kitasatosporales</taxon>
        <taxon>Streptomycetaceae</taxon>
        <taxon>Kitasatospora</taxon>
    </lineage>
</organism>
<dbReference type="RefSeq" id="WP_313761243.1">
    <property type="nucleotide sequence ID" value="NZ_JBHSOD010000089.1"/>
</dbReference>
<accession>A0ABW1FCK4</accession>
<name>A0ABW1FCK4_9ACTN</name>
<dbReference type="Proteomes" id="UP001596067">
    <property type="component" value="Unassembled WGS sequence"/>
</dbReference>